<dbReference type="Proteomes" id="UP001153292">
    <property type="component" value="Chromosome 15"/>
</dbReference>
<dbReference type="Pfam" id="PF13855">
    <property type="entry name" value="LRR_8"/>
    <property type="match status" value="2"/>
</dbReference>
<dbReference type="InterPro" id="IPR050541">
    <property type="entry name" value="LRR_TM_domain-containing"/>
</dbReference>
<dbReference type="InterPro" id="IPR003591">
    <property type="entry name" value="Leu-rich_rpt_typical-subtyp"/>
</dbReference>
<protein>
    <recommendedName>
        <fullName evidence="6">LRRCT domain-containing protein</fullName>
    </recommendedName>
</protein>
<dbReference type="EMBL" id="OU963908">
    <property type="protein sequence ID" value="CAH0399669.1"/>
    <property type="molecule type" value="Genomic_DNA"/>
</dbReference>
<keyword evidence="3" id="KW-0677">Repeat</keyword>
<evidence type="ECO:0000313" key="7">
    <source>
        <dbReference type="EMBL" id="CAH0399669.1"/>
    </source>
</evidence>
<dbReference type="PROSITE" id="PS51450">
    <property type="entry name" value="LRR"/>
    <property type="match status" value="2"/>
</dbReference>
<accession>A0ABN8AWB6</accession>
<reference evidence="7" key="1">
    <citation type="submission" date="2021-12" db="EMBL/GenBank/DDBJ databases">
        <authorList>
            <person name="King R."/>
        </authorList>
    </citation>
    <scope>NUCLEOTIDE SEQUENCE</scope>
</reference>
<dbReference type="SMART" id="SM00082">
    <property type="entry name" value="LRRCT"/>
    <property type="match status" value="1"/>
</dbReference>
<evidence type="ECO:0000256" key="3">
    <source>
        <dbReference type="ARBA" id="ARBA00022737"/>
    </source>
</evidence>
<evidence type="ECO:0000313" key="8">
    <source>
        <dbReference type="Proteomes" id="UP001153292"/>
    </source>
</evidence>
<feature type="domain" description="LRRCT" evidence="6">
    <location>
        <begin position="349"/>
        <end position="397"/>
    </location>
</feature>
<evidence type="ECO:0000259" key="6">
    <source>
        <dbReference type="SMART" id="SM00082"/>
    </source>
</evidence>
<evidence type="ECO:0000256" key="5">
    <source>
        <dbReference type="SAM" id="SignalP"/>
    </source>
</evidence>
<evidence type="ECO:0000256" key="4">
    <source>
        <dbReference type="SAM" id="Phobius"/>
    </source>
</evidence>
<keyword evidence="4" id="KW-0812">Transmembrane</keyword>
<dbReference type="SMART" id="SM00369">
    <property type="entry name" value="LRR_TYP"/>
    <property type="match status" value="6"/>
</dbReference>
<dbReference type="InterPro" id="IPR032675">
    <property type="entry name" value="LRR_dom_sf"/>
</dbReference>
<name>A0ABN8AWB6_CHISP</name>
<organism evidence="7 8">
    <name type="scientific">Chilo suppressalis</name>
    <name type="common">Asiatic rice borer moth</name>
    <dbReference type="NCBI Taxonomy" id="168631"/>
    <lineage>
        <taxon>Eukaryota</taxon>
        <taxon>Metazoa</taxon>
        <taxon>Ecdysozoa</taxon>
        <taxon>Arthropoda</taxon>
        <taxon>Hexapoda</taxon>
        <taxon>Insecta</taxon>
        <taxon>Pterygota</taxon>
        <taxon>Neoptera</taxon>
        <taxon>Endopterygota</taxon>
        <taxon>Lepidoptera</taxon>
        <taxon>Glossata</taxon>
        <taxon>Ditrysia</taxon>
        <taxon>Pyraloidea</taxon>
        <taxon>Crambidae</taxon>
        <taxon>Crambinae</taxon>
        <taxon>Chilo</taxon>
    </lineage>
</organism>
<feature type="chain" id="PRO_5046255062" description="LRRCT domain-containing protein" evidence="5">
    <location>
        <begin position="21"/>
        <end position="460"/>
    </location>
</feature>
<evidence type="ECO:0000256" key="1">
    <source>
        <dbReference type="ARBA" id="ARBA00022614"/>
    </source>
</evidence>
<keyword evidence="4" id="KW-0472">Membrane</keyword>
<keyword evidence="1" id="KW-0433">Leucine-rich repeat</keyword>
<sequence>MFRFSISILALIIQRCSVNSADVCNSVDFCACRDNNDETQDYLGDGVDCSYRGQNVLSTELTLPDVTYSLDLSSNNISQLEASNLLKSTTLVELSLKNNALKEIPSNVLKLSALKWLDLSYNQLEFIDKDAFNDSRKIQHLNLANNKLVTHEKLCFNHLSNLNELILDNNDLGKGLLAASLFDRSGFGLTHKIQRLSISGVNLNHVPDNFFSDAYDIRKLVISNNNLRDIFELPFTLEYLDLSDNPITEISDEDFADVPGLKVLKLNNLWIKEVPEYVFMPLHGLVELELERNKNLTVFHSLAFGMEVLDDADYFVLEGLSLKGSRLTRLDKELAEPLGQLSWLDLQGNPWVCDCNMLWIRNLQIQPEYQERLRCGSPKPFFNSKIFELDAKYFTCTQISDHHIGLALAGVAFCVLLTGIALWFFVFIPRYQSRGHCLANLHAPTAAYTILPVHSHRTEF</sequence>
<proteinExistence type="predicted"/>
<keyword evidence="8" id="KW-1185">Reference proteome</keyword>
<feature type="signal peptide" evidence="5">
    <location>
        <begin position="1"/>
        <end position="20"/>
    </location>
</feature>
<dbReference type="PANTHER" id="PTHR24369">
    <property type="entry name" value="ANTIGEN BSP, PUTATIVE-RELATED"/>
    <property type="match status" value="1"/>
</dbReference>
<keyword evidence="2 5" id="KW-0732">Signal</keyword>
<dbReference type="Gene3D" id="3.80.10.10">
    <property type="entry name" value="Ribonuclease Inhibitor"/>
    <property type="match status" value="2"/>
</dbReference>
<keyword evidence="4" id="KW-1133">Transmembrane helix</keyword>
<feature type="transmembrane region" description="Helical" evidence="4">
    <location>
        <begin position="404"/>
        <end position="428"/>
    </location>
</feature>
<dbReference type="PANTHER" id="PTHR24369:SF210">
    <property type="entry name" value="CHAOPTIN-RELATED"/>
    <property type="match status" value="1"/>
</dbReference>
<dbReference type="InterPro" id="IPR000483">
    <property type="entry name" value="Cys-rich_flank_reg_C"/>
</dbReference>
<dbReference type="InterPro" id="IPR001611">
    <property type="entry name" value="Leu-rich_rpt"/>
</dbReference>
<gene>
    <name evidence="7" type="ORF">CHILSU_LOCUS2825</name>
</gene>
<evidence type="ECO:0000256" key="2">
    <source>
        <dbReference type="ARBA" id="ARBA00022729"/>
    </source>
</evidence>
<dbReference type="SUPFAM" id="SSF52058">
    <property type="entry name" value="L domain-like"/>
    <property type="match status" value="1"/>
</dbReference>